<dbReference type="AlphaFoldDB" id="A0A0E9TGA0"/>
<evidence type="ECO:0000313" key="1">
    <source>
        <dbReference type="EMBL" id="JAH51925.1"/>
    </source>
</evidence>
<reference evidence="1" key="1">
    <citation type="submission" date="2014-11" db="EMBL/GenBank/DDBJ databases">
        <authorList>
            <person name="Amaro Gonzalez C."/>
        </authorList>
    </citation>
    <scope>NUCLEOTIDE SEQUENCE</scope>
</reference>
<name>A0A0E9TGA0_ANGAN</name>
<accession>A0A0E9TGA0</accession>
<sequence length="29" mass="3549">MVYNTAGGTDMCINVYFRNRRCYFKLKRK</sequence>
<proteinExistence type="predicted"/>
<protein>
    <submittedName>
        <fullName evidence="1">Uncharacterized protein</fullName>
    </submittedName>
</protein>
<reference evidence="1" key="2">
    <citation type="journal article" date="2015" name="Fish Shellfish Immunol.">
        <title>Early steps in the European eel (Anguilla anguilla)-Vibrio vulnificus interaction in the gills: Role of the RtxA13 toxin.</title>
        <authorList>
            <person name="Callol A."/>
            <person name="Pajuelo D."/>
            <person name="Ebbesson L."/>
            <person name="Teles M."/>
            <person name="MacKenzie S."/>
            <person name="Amaro C."/>
        </authorList>
    </citation>
    <scope>NUCLEOTIDE SEQUENCE</scope>
</reference>
<organism evidence="1">
    <name type="scientific">Anguilla anguilla</name>
    <name type="common">European freshwater eel</name>
    <name type="synonym">Muraena anguilla</name>
    <dbReference type="NCBI Taxonomy" id="7936"/>
    <lineage>
        <taxon>Eukaryota</taxon>
        <taxon>Metazoa</taxon>
        <taxon>Chordata</taxon>
        <taxon>Craniata</taxon>
        <taxon>Vertebrata</taxon>
        <taxon>Euteleostomi</taxon>
        <taxon>Actinopterygii</taxon>
        <taxon>Neopterygii</taxon>
        <taxon>Teleostei</taxon>
        <taxon>Anguilliformes</taxon>
        <taxon>Anguillidae</taxon>
        <taxon>Anguilla</taxon>
    </lineage>
</organism>
<dbReference type="EMBL" id="GBXM01056652">
    <property type="protein sequence ID" value="JAH51925.1"/>
    <property type="molecule type" value="Transcribed_RNA"/>
</dbReference>